<sequence>MAATENYINWKDDRQVFLGIEEPGQTKAVVVLIHGFGEHSGRYSDGVIPFLLEHGLAVFRYDNIGHGKTEGQRGYCHGYEELLELLEHVIAKAAKRFPGLPLFLYGHSMGGNLAINLVIRRSVRVAGIMASSPYLRLAYQPPGWKLQVGKLLKIIAPRFSMSSGLDPEGISSIPDEVKKYREDQLVHDRITPNYAFPIIEAGAWAIENSRLMTTLIIIIHGKMDPIIDHRGSVEFDKGTDYSRLVLLEKGYHELHHDVSRDLLFKHIKEWLGEQGLH</sequence>
<evidence type="ECO:0000259" key="1">
    <source>
        <dbReference type="Pfam" id="PF12146"/>
    </source>
</evidence>
<comment type="caution">
    <text evidence="2">The sequence shown here is derived from an EMBL/GenBank/DDBJ whole genome shotgun (WGS) entry which is preliminary data.</text>
</comment>
<dbReference type="InterPro" id="IPR000073">
    <property type="entry name" value="AB_hydrolase_1"/>
</dbReference>
<dbReference type="Pfam" id="PF12146">
    <property type="entry name" value="Hydrolase_4"/>
    <property type="match status" value="1"/>
</dbReference>
<dbReference type="AlphaFoldDB" id="A0A4R6TNV1"/>
<dbReference type="RefSeq" id="WP_133644112.1">
    <property type="nucleotide sequence ID" value="NZ_SNYI01000002.1"/>
</dbReference>
<reference evidence="2 3" key="1">
    <citation type="submission" date="2019-03" db="EMBL/GenBank/DDBJ databases">
        <title>Genomic Encyclopedia of Archaeal and Bacterial Type Strains, Phase II (KMG-II): from individual species to whole genera.</title>
        <authorList>
            <person name="Goeker M."/>
        </authorList>
    </citation>
    <scope>NUCLEOTIDE SEQUENCE [LARGE SCALE GENOMIC DNA]</scope>
    <source>
        <strain evidence="2 3">DSM 18435</strain>
    </source>
</reference>
<dbReference type="PRINTS" id="PR00111">
    <property type="entry name" value="ABHYDROLASE"/>
</dbReference>
<dbReference type="Gene3D" id="3.40.50.1820">
    <property type="entry name" value="alpha/beta hydrolase"/>
    <property type="match status" value="1"/>
</dbReference>
<dbReference type="OrthoDB" id="9780932at2"/>
<organism evidence="2 3">
    <name type="scientific">Zeaxanthinibacter enoshimensis</name>
    <dbReference type="NCBI Taxonomy" id="392009"/>
    <lineage>
        <taxon>Bacteria</taxon>
        <taxon>Pseudomonadati</taxon>
        <taxon>Bacteroidota</taxon>
        <taxon>Flavobacteriia</taxon>
        <taxon>Flavobacteriales</taxon>
        <taxon>Flavobacteriaceae</taxon>
        <taxon>Zeaxanthinibacter</taxon>
    </lineage>
</organism>
<dbReference type="SUPFAM" id="SSF53474">
    <property type="entry name" value="alpha/beta-Hydrolases"/>
    <property type="match status" value="1"/>
</dbReference>
<dbReference type="EMBL" id="SNYI01000002">
    <property type="protein sequence ID" value="TDQ31275.1"/>
    <property type="molecule type" value="Genomic_DNA"/>
</dbReference>
<protein>
    <submittedName>
        <fullName evidence="2">Alpha-beta hydrolase superfamily lysophospholipase</fullName>
    </submittedName>
</protein>
<dbReference type="InterPro" id="IPR029058">
    <property type="entry name" value="AB_hydrolase_fold"/>
</dbReference>
<dbReference type="InterPro" id="IPR051044">
    <property type="entry name" value="MAG_DAG_Lipase"/>
</dbReference>
<gene>
    <name evidence="2" type="ORF">CLV82_1983</name>
</gene>
<keyword evidence="3" id="KW-1185">Reference proteome</keyword>
<name>A0A4R6TNV1_9FLAO</name>
<evidence type="ECO:0000313" key="2">
    <source>
        <dbReference type="EMBL" id="TDQ31275.1"/>
    </source>
</evidence>
<dbReference type="PANTHER" id="PTHR11614">
    <property type="entry name" value="PHOSPHOLIPASE-RELATED"/>
    <property type="match status" value="1"/>
</dbReference>
<feature type="domain" description="Serine aminopeptidase S33" evidence="1">
    <location>
        <begin position="25"/>
        <end position="257"/>
    </location>
</feature>
<evidence type="ECO:0000313" key="3">
    <source>
        <dbReference type="Proteomes" id="UP000295468"/>
    </source>
</evidence>
<proteinExistence type="predicted"/>
<dbReference type="Proteomes" id="UP000295468">
    <property type="component" value="Unassembled WGS sequence"/>
</dbReference>
<accession>A0A4R6TNV1</accession>
<dbReference type="InterPro" id="IPR022742">
    <property type="entry name" value="Hydrolase_4"/>
</dbReference>
<dbReference type="GO" id="GO:0016787">
    <property type="term" value="F:hydrolase activity"/>
    <property type="evidence" value="ECO:0007669"/>
    <property type="project" value="UniProtKB-KW"/>
</dbReference>
<keyword evidence="2" id="KW-0378">Hydrolase</keyword>